<name>A0A226NDZ1_CALSU</name>
<comment type="subcellular location">
    <subcellularLocation>
        <location evidence="1">Cytoplasm</location>
    </subcellularLocation>
</comment>
<evidence type="ECO:0000313" key="6">
    <source>
        <dbReference type="EMBL" id="OXB65539.1"/>
    </source>
</evidence>
<dbReference type="AlphaFoldDB" id="A0A226NDZ1"/>
<dbReference type="InterPro" id="IPR007110">
    <property type="entry name" value="Ig-like_dom"/>
</dbReference>
<dbReference type="InterPro" id="IPR003599">
    <property type="entry name" value="Ig_sub"/>
</dbReference>
<evidence type="ECO:0000256" key="1">
    <source>
        <dbReference type="ARBA" id="ARBA00004496"/>
    </source>
</evidence>
<proteinExistence type="predicted"/>
<reference evidence="6 7" key="1">
    <citation type="submission" date="2016-07" db="EMBL/GenBank/DDBJ databases">
        <title>Disparate Historic Effective Population Sizes Predicted by Modern Levels of Genome Diversity for the Scaled Quail (Callipepla squamata) and the Northern Bobwhite (Colinus virginianus): Inferences from First and Second Generation Draft Genome Assemblies for Sympatric New World Quail.</title>
        <authorList>
            <person name="Oldeschulte D.L."/>
            <person name="Halley Y.A."/>
            <person name="Bhattarai E.K."/>
            <person name="Brashear W.A."/>
            <person name="Hill J."/>
            <person name="Metz R.P."/>
            <person name="Johnson C.D."/>
            <person name="Rollins D."/>
            <person name="Peterson M.J."/>
            <person name="Bickhart D.M."/>
            <person name="Decker J.E."/>
            <person name="Seabury C.M."/>
        </authorList>
    </citation>
    <scope>NUCLEOTIDE SEQUENCE [LARGE SCALE GENOMIC DNA]</scope>
    <source>
        <strain evidence="6 7">Texas</strain>
        <tissue evidence="6">Leg muscle</tissue>
    </source>
</reference>
<dbReference type="CDD" id="cd00096">
    <property type="entry name" value="Ig"/>
    <property type="match status" value="2"/>
</dbReference>
<dbReference type="FunFam" id="2.60.40.10:FF:000228">
    <property type="entry name" value="obscurin isoform X4"/>
    <property type="match status" value="3"/>
</dbReference>
<dbReference type="InterPro" id="IPR052385">
    <property type="entry name" value="Obscurin/Obscurin-like_Reg"/>
</dbReference>
<keyword evidence="3" id="KW-0597">Phosphoprotein</keyword>
<organism evidence="6 7">
    <name type="scientific">Callipepla squamata</name>
    <name type="common">Scaled quail</name>
    <dbReference type="NCBI Taxonomy" id="9009"/>
    <lineage>
        <taxon>Eukaryota</taxon>
        <taxon>Metazoa</taxon>
        <taxon>Chordata</taxon>
        <taxon>Craniata</taxon>
        <taxon>Vertebrata</taxon>
        <taxon>Euteleostomi</taxon>
        <taxon>Archelosauria</taxon>
        <taxon>Archosauria</taxon>
        <taxon>Dinosauria</taxon>
        <taxon>Saurischia</taxon>
        <taxon>Theropoda</taxon>
        <taxon>Coelurosauria</taxon>
        <taxon>Aves</taxon>
        <taxon>Neognathae</taxon>
        <taxon>Galloanserae</taxon>
        <taxon>Galliformes</taxon>
        <taxon>Odontophoridae</taxon>
        <taxon>Callipepla</taxon>
    </lineage>
</organism>
<evidence type="ECO:0000259" key="5">
    <source>
        <dbReference type="PROSITE" id="PS50835"/>
    </source>
</evidence>
<evidence type="ECO:0000256" key="2">
    <source>
        <dbReference type="ARBA" id="ARBA00022490"/>
    </source>
</evidence>
<dbReference type="EMBL" id="MCFN01000090">
    <property type="protein sequence ID" value="OXB65539.1"/>
    <property type="molecule type" value="Genomic_DNA"/>
</dbReference>
<feature type="domain" description="Ig-like" evidence="5">
    <location>
        <begin position="238"/>
        <end position="322"/>
    </location>
</feature>
<evidence type="ECO:0000313" key="7">
    <source>
        <dbReference type="Proteomes" id="UP000198323"/>
    </source>
</evidence>
<accession>A0A226NDZ1</accession>
<keyword evidence="2" id="KW-0963">Cytoplasm</keyword>
<comment type="caution">
    <text evidence="6">The sequence shown here is derived from an EMBL/GenBank/DDBJ whole genome shotgun (WGS) entry which is preliminary data.</text>
</comment>
<dbReference type="SMART" id="SM00408">
    <property type="entry name" value="IGc2"/>
    <property type="match status" value="4"/>
</dbReference>
<keyword evidence="7" id="KW-1185">Reference proteome</keyword>
<dbReference type="STRING" id="9009.A0A226NDZ1"/>
<dbReference type="SMART" id="SM00406">
    <property type="entry name" value="IGv"/>
    <property type="match status" value="2"/>
</dbReference>
<keyword evidence="4" id="KW-1015">Disulfide bond</keyword>
<dbReference type="GO" id="GO:0005737">
    <property type="term" value="C:cytoplasm"/>
    <property type="evidence" value="ECO:0007669"/>
    <property type="project" value="UniProtKB-SubCell"/>
</dbReference>
<feature type="domain" description="Ig-like" evidence="5">
    <location>
        <begin position="147"/>
        <end position="233"/>
    </location>
</feature>
<dbReference type="Proteomes" id="UP000198323">
    <property type="component" value="Unassembled WGS sequence"/>
</dbReference>
<dbReference type="OrthoDB" id="6159398at2759"/>
<dbReference type="InterPro" id="IPR003598">
    <property type="entry name" value="Ig_sub2"/>
</dbReference>
<dbReference type="Pfam" id="PF07679">
    <property type="entry name" value="I-set"/>
    <property type="match status" value="4"/>
</dbReference>
<dbReference type="PANTHER" id="PTHR35971:SF5">
    <property type="entry name" value="OBSCURIN LIKE CYTOSKELETAL ADAPTOR 1"/>
    <property type="match status" value="1"/>
</dbReference>
<dbReference type="SMART" id="SM00409">
    <property type="entry name" value="IG"/>
    <property type="match status" value="4"/>
</dbReference>
<feature type="domain" description="Ig-like" evidence="5">
    <location>
        <begin position="2"/>
        <end position="93"/>
    </location>
</feature>
<dbReference type="InterPro" id="IPR013106">
    <property type="entry name" value="Ig_V-set"/>
</dbReference>
<sequence>MPVLFKQELQNKEAKEGKEVKLTCELTKPDTPVKWMKGNTVLHASEKYEFKQQGTVAELIIRDVTAIDAGDYTCTAGELKTTAQVKVNDATVVWKKGEAMLQASAKYEMKQKGTLAELVIHNAEPEDAGRYTCDTGDQQTTAQVKIHAVSALIEEGLKSLEALEGGTATLRCRLSREAPVEWRKGHTVLRPSNKYRMRQEGMVAELLIHDLETKDAGDYTCVAGSQKTTAALSVNALPVHFKKELKNEEGTESGTATLQCELSKAVSSVEWRKDGKALMPNGKYRMRREGRFAELVIQDLDLADAGSYTCVCGDQKTTATLRVNGKHSTHLPH</sequence>
<protein>
    <recommendedName>
        <fullName evidence="5">Ig-like domain-containing protein</fullName>
    </recommendedName>
</protein>
<dbReference type="Gene3D" id="2.60.40.10">
    <property type="entry name" value="Immunoglobulins"/>
    <property type="match status" value="4"/>
</dbReference>
<evidence type="ECO:0000256" key="3">
    <source>
        <dbReference type="ARBA" id="ARBA00022553"/>
    </source>
</evidence>
<dbReference type="InterPro" id="IPR013783">
    <property type="entry name" value="Ig-like_fold"/>
</dbReference>
<dbReference type="SUPFAM" id="SSF48726">
    <property type="entry name" value="Immunoglobulin"/>
    <property type="match status" value="4"/>
</dbReference>
<dbReference type="InterPro" id="IPR013098">
    <property type="entry name" value="Ig_I-set"/>
</dbReference>
<dbReference type="InterPro" id="IPR036179">
    <property type="entry name" value="Ig-like_dom_sf"/>
</dbReference>
<dbReference type="PROSITE" id="PS50835">
    <property type="entry name" value="IG_LIKE"/>
    <property type="match status" value="3"/>
</dbReference>
<gene>
    <name evidence="6" type="ORF">ASZ78_001846</name>
</gene>
<evidence type="ECO:0000256" key="4">
    <source>
        <dbReference type="ARBA" id="ARBA00023157"/>
    </source>
</evidence>
<dbReference type="PANTHER" id="PTHR35971">
    <property type="entry name" value="SI:DKEY-31G6.6"/>
    <property type="match status" value="1"/>
</dbReference>